<dbReference type="Proteomes" id="UP000198824">
    <property type="component" value="Unassembled WGS sequence"/>
</dbReference>
<protein>
    <submittedName>
        <fullName evidence="1">Uncharacterized protein</fullName>
    </submittedName>
</protein>
<name>A0A1I6JGY0_9SPHN</name>
<sequence>MADFFNKAKTEYATLKKTLEGYVTALEKLENNNGYQLRLATEAGDEISRRIEVLRGQGTDGDTIGDFDRDKDVKASLAAIKDATSKSDSYVKEFAKTIALTKMVQVDFEDLAKRCDKEVADRTKKKDRKVLAIDSKSLPLIEELADKARAKGKSVDRDVVKAFKPISPPDAKQVIAEAVKNAKDVAAKDNAEMGDRSLQDKRVFGKRRDQALGACAATIKACKISDNAVKAGNMSEAKKAIVEANNQMKIVMLHTKHYTDLMKSVQPGLRRIYENDAKYAHIMPGIKAMQREALEAGKALKASAEKVKAAKQPA</sequence>
<dbReference type="AlphaFoldDB" id="A0A1I6JGY0"/>
<keyword evidence="2" id="KW-1185">Reference proteome</keyword>
<dbReference type="OrthoDB" id="9967950at2"/>
<evidence type="ECO:0000313" key="2">
    <source>
        <dbReference type="Proteomes" id="UP000198824"/>
    </source>
</evidence>
<evidence type="ECO:0000313" key="1">
    <source>
        <dbReference type="EMBL" id="SFR78238.1"/>
    </source>
</evidence>
<organism evidence="1 2">
    <name type="scientific">Sphingomonas jatrophae</name>
    <dbReference type="NCBI Taxonomy" id="1166337"/>
    <lineage>
        <taxon>Bacteria</taxon>
        <taxon>Pseudomonadati</taxon>
        <taxon>Pseudomonadota</taxon>
        <taxon>Alphaproteobacteria</taxon>
        <taxon>Sphingomonadales</taxon>
        <taxon>Sphingomonadaceae</taxon>
        <taxon>Sphingomonas</taxon>
    </lineage>
</organism>
<dbReference type="EMBL" id="FOZG01000001">
    <property type="protein sequence ID" value="SFR78238.1"/>
    <property type="molecule type" value="Genomic_DNA"/>
</dbReference>
<gene>
    <name evidence="1" type="ORF">SAMN05192580_0260</name>
</gene>
<accession>A0A1I6JGY0</accession>
<dbReference type="RefSeq" id="WP_093309576.1">
    <property type="nucleotide sequence ID" value="NZ_FOZG01000001.1"/>
</dbReference>
<reference evidence="1 2" key="1">
    <citation type="submission" date="2016-10" db="EMBL/GenBank/DDBJ databases">
        <authorList>
            <person name="de Groot N.N."/>
        </authorList>
    </citation>
    <scope>NUCLEOTIDE SEQUENCE [LARGE SCALE GENOMIC DNA]</scope>
    <source>
        <strain evidence="1 2">S5-249</strain>
    </source>
</reference>
<proteinExistence type="predicted"/>